<evidence type="ECO:0000256" key="6">
    <source>
        <dbReference type="ARBA" id="ARBA00023125"/>
    </source>
</evidence>
<dbReference type="InterPro" id="IPR043135">
    <property type="entry name" value="Fur_C"/>
</dbReference>
<feature type="binding site" evidence="8">
    <location>
        <position position="171"/>
    </location>
    <ligand>
        <name>Zn(2+)</name>
        <dbReference type="ChEBI" id="CHEBI:29105"/>
    </ligand>
</feature>
<evidence type="ECO:0000313" key="11">
    <source>
        <dbReference type="EMBL" id="QIN79116.1"/>
    </source>
</evidence>
<dbReference type="AlphaFoldDB" id="A0A6G8PY38"/>
<dbReference type="GO" id="GO:0000976">
    <property type="term" value="F:transcription cis-regulatory region binding"/>
    <property type="evidence" value="ECO:0007669"/>
    <property type="project" value="TreeGrafter"/>
</dbReference>
<evidence type="ECO:0000256" key="2">
    <source>
        <dbReference type="ARBA" id="ARBA00022491"/>
    </source>
</evidence>
<dbReference type="EMBL" id="CP045121">
    <property type="protein sequence ID" value="QIN79116.1"/>
    <property type="molecule type" value="Genomic_DNA"/>
</dbReference>
<proteinExistence type="inferred from homology"/>
<dbReference type="GO" id="GO:0003700">
    <property type="term" value="F:DNA-binding transcription factor activity"/>
    <property type="evidence" value="ECO:0007669"/>
    <property type="project" value="InterPro"/>
</dbReference>
<comment type="similarity">
    <text evidence="1">Belongs to the Fur family.</text>
</comment>
<dbReference type="Pfam" id="PF01475">
    <property type="entry name" value="FUR"/>
    <property type="match status" value="1"/>
</dbReference>
<dbReference type="GO" id="GO:0045892">
    <property type="term" value="P:negative regulation of DNA-templated transcription"/>
    <property type="evidence" value="ECO:0007669"/>
    <property type="project" value="TreeGrafter"/>
</dbReference>
<accession>A0A6G8PY38</accession>
<evidence type="ECO:0000256" key="3">
    <source>
        <dbReference type="ARBA" id="ARBA00022723"/>
    </source>
</evidence>
<reference evidence="11 12" key="1">
    <citation type="submission" date="2019-10" db="EMBL/GenBank/DDBJ databases">
        <title>Rubrobacter sp nov SCSIO 52915 isolated from a deep-sea sediment in the South China Sea.</title>
        <authorList>
            <person name="Chen R.W."/>
        </authorList>
    </citation>
    <scope>NUCLEOTIDE SEQUENCE [LARGE SCALE GENOMIC DNA]</scope>
    <source>
        <strain evidence="11 12">SCSIO 52915</strain>
    </source>
</reference>
<comment type="cofactor">
    <cofactor evidence="8">
        <name>Zn(2+)</name>
        <dbReference type="ChEBI" id="CHEBI:29105"/>
    </cofactor>
    <text evidence="8">Binds 1 zinc ion per subunit.</text>
</comment>
<evidence type="ECO:0000256" key="5">
    <source>
        <dbReference type="ARBA" id="ARBA00023015"/>
    </source>
</evidence>
<evidence type="ECO:0008006" key="13">
    <source>
        <dbReference type="Google" id="ProtNLM"/>
    </source>
</evidence>
<name>A0A6G8PY38_9ACTN</name>
<feature type="binding site" evidence="8">
    <location>
        <position position="168"/>
    </location>
    <ligand>
        <name>Zn(2+)</name>
        <dbReference type="ChEBI" id="CHEBI:29105"/>
    </ligand>
</feature>
<keyword evidence="7" id="KW-0804">Transcription</keyword>
<keyword evidence="3 8" id="KW-0479">Metal-binding</keyword>
<dbReference type="PANTHER" id="PTHR33202">
    <property type="entry name" value="ZINC UPTAKE REGULATION PROTEIN"/>
    <property type="match status" value="1"/>
</dbReference>
<dbReference type="GO" id="GO:1900376">
    <property type="term" value="P:regulation of secondary metabolite biosynthetic process"/>
    <property type="evidence" value="ECO:0007669"/>
    <property type="project" value="TreeGrafter"/>
</dbReference>
<dbReference type="CDD" id="cd07153">
    <property type="entry name" value="Fur_like"/>
    <property type="match status" value="1"/>
</dbReference>
<protein>
    <recommendedName>
        <fullName evidence="13">Transcriptional repressor</fullName>
    </recommendedName>
</protein>
<sequence length="214" mass="24220">MFRMPRKSSSPSKRPTTPSKINTTPTTCAYVLAAMPCLLRSVCTPCYVITHTGEQATRGASPKARIDPGTMLGYTCRVSELEQLLRSRGYRLTNQRRVIVGELEGARHLSAEELHDRLKGEHPELGLSTVYRTLDLLHELGIVRKEDFGEGYSRYELATERIHHHARCRECGAVIEFNEELMEYLALQVERETGFVTEWHEITLHGRCAACSDS</sequence>
<keyword evidence="5" id="KW-0805">Transcription regulation</keyword>
<feature type="compositionally biased region" description="Low complexity" evidence="10">
    <location>
        <begin position="7"/>
        <end position="22"/>
    </location>
</feature>
<dbReference type="KEGG" id="rmar:GBA65_11950"/>
<dbReference type="SUPFAM" id="SSF46785">
    <property type="entry name" value="Winged helix' DNA-binding domain"/>
    <property type="match status" value="1"/>
</dbReference>
<evidence type="ECO:0000256" key="10">
    <source>
        <dbReference type="SAM" id="MobiDB-lite"/>
    </source>
</evidence>
<dbReference type="Proteomes" id="UP000502706">
    <property type="component" value="Chromosome"/>
</dbReference>
<keyword evidence="4 8" id="KW-0862">Zinc</keyword>
<evidence type="ECO:0000256" key="8">
    <source>
        <dbReference type="PIRSR" id="PIRSR602481-1"/>
    </source>
</evidence>
<evidence type="ECO:0000313" key="12">
    <source>
        <dbReference type="Proteomes" id="UP000502706"/>
    </source>
</evidence>
<evidence type="ECO:0000256" key="7">
    <source>
        <dbReference type="ARBA" id="ARBA00023163"/>
    </source>
</evidence>
<dbReference type="InterPro" id="IPR036390">
    <property type="entry name" value="WH_DNA-bd_sf"/>
</dbReference>
<dbReference type="InterPro" id="IPR036388">
    <property type="entry name" value="WH-like_DNA-bd_sf"/>
</dbReference>
<dbReference type="Gene3D" id="1.10.10.10">
    <property type="entry name" value="Winged helix-like DNA-binding domain superfamily/Winged helix DNA-binding domain"/>
    <property type="match status" value="1"/>
</dbReference>
<comment type="cofactor">
    <cofactor evidence="9">
        <name>Mn(2+)</name>
        <dbReference type="ChEBI" id="CHEBI:29035"/>
    </cofactor>
    <cofactor evidence="9">
        <name>Fe(2+)</name>
        <dbReference type="ChEBI" id="CHEBI:29033"/>
    </cofactor>
    <text evidence="9">Binds 1 Mn(2+) or Fe(2+) ion per subunit.</text>
</comment>
<dbReference type="Gene3D" id="3.30.1490.190">
    <property type="match status" value="1"/>
</dbReference>
<organism evidence="11 12">
    <name type="scientific">Rubrobacter marinus</name>
    <dbReference type="NCBI Taxonomy" id="2653852"/>
    <lineage>
        <taxon>Bacteria</taxon>
        <taxon>Bacillati</taxon>
        <taxon>Actinomycetota</taxon>
        <taxon>Rubrobacteria</taxon>
        <taxon>Rubrobacterales</taxon>
        <taxon>Rubrobacteraceae</taxon>
        <taxon>Rubrobacter</taxon>
    </lineage>
</organism>
<feature type="binding site" evidence="8">
    <location>
        <position position="208"/>
    </location>
    <ligand>
        <name>Zn(2+)</name>
        <dbReference type="ChEBI" id="CHEBI:29105"/>
    </ligand>
</feature>
<dbReference type="PANTHER" id="PTHR33202:SF7">
    <property type="entry name" value="FERRIC UPTAKE REGULATION PROTEIN"/>
    <property type="match status" value="1"/>
</dbReference>
<keyword evidence="2" id="KW-0678">Repressor</keyword>
<gene>
    <name evidence="11" type="ORF">GBA65_11950</name>
</gene>
<keyword evidence="12" id="KW-1185">Reference proteome</keyword>
<evidence type="ECO:0000256" key="1">
    <source>
        <dbReference type="ARBA" id="ARBA00007957"/>
    </source>
</evidence>
<evidence type="ECO:0000256" key="4">
    <source>
        <dbReference type="ARBA" id="ARBA00022833"/>
    </source>
</evidence>
<feature type="binding site" evidence="9">
    <location>
        <position position="200"/>
    </location>
    <ligand>
        <name>Fe cation</name>
        <dbReference type="ChEBI" id="CHEBI:24875"/>
    </ligand>
</feature>
<dbReference type="FunFam" id="1.10.10.10:FF:000051">
    <property type="entry name" value="Fur family transcriptional regulator"/>
    <property type="match status" value="1"/>
</dbReference>
<feature type="region of interest" description="Disordered" evidence="10">
    <location>
        <begin position="1"/>
        <end position="22"/>
    </location>
</feature>
<dbReference type="GO" id="GO:0008270">
    <property type="term" value="F:zinc ion binding"/>
    <property type="evidence" value="ECO:0007669"/>
    <property type="project" value="TreeGrafter"/>
</dbReference>
<feature type="binding site" evidence="9">
    <location>
        <position position="183"/>
    </location>
    <ligand>
        <name>Fe cation</name>
        <dbReference type="ChEBI" id="CHEBI:24875"/>
    </ligand>
</feature>
<keyword evidence="6" id="KW-0238">DNA-binding</keyword>
<evidence type="ECO:0000256" key="9">
    <source>
        <dbReference type="PIRSR" id="PIRSR602481-2"/>
    </source>
</evidence>
<dbReference type="InterPro" id="IPR002481">
    <property type="entry name" value="FUR"/>
</dbReference>
<keyword evidence="9" id="KW-0408">Iron</keyword>
<feature type="binding site" evidence="8">
    <location>
        <position position="211"/>
    </location>
    <ligand>
        <name>Zn(2+)</name>
        <dbReference type="ChEBI" id="CHEBI:29105"/>
    </ligand>
</feature>